<keyword evidence="2 3" id="KW-0040">ANK repeat</keyword>
<evidence type="ECO:0000313" key="5">
    <source>
        <dbReference type="Proteomes" id="UP000256970"/>
    </source>
</evidence>
<accession>A0A383VYT5</accession>
<protein>
    <submittedName>
        <fullName evidence="4">Uncharacterized protein</fullName>
    </submittedName>
</protein>
<sequence length="84" mass="9018">MASIHDAVYEGRLSLVQQLLDSGTSVEAVDDGGRTPLHEAATGGRATVVELLGEARQSTQQQKQQNGDKVSHRSIVQLCMAMLK</sequence>
<organism evidence="4 5">
    <name type="scientific">Tetradesmus obliquus</name>
    <name type="common">Green alga</name>
    <name type="synonym">Acutodesmus obliquus</name>
    <dbReference type="NCBI Taxonomy" id="3088"/>
    <lineage>
        <taxon>Eukaryota</taxon>
        <taxon>Viridiplantae</taxon>
        <taxon>Chlorophyta</taxon>
        <taxon>core chlorophytes</taxon>
        <taxon>Chlorophyceae</taxon>
        <taxon>CS clade</taxon>
        <taxon>Sphaeropleales</taxon>
        <taxon>Scenedesmaceae</taxon>
        <taxon>Tetradesmus</taxon>
    </lineage>
</organism>
<dbReference type="InterPro" id="IPR036770">
    <property type="entry name" value="Ankyrin_rpt-contain_sf"/>
</dbReference>
<dbReference type="InterPro" id="IPR002110">
    <property type="entry name" value="Ankyrin_rpt"/>
</dbReference>
<dbReference type="Pfam" id="PF13637">
    <property type="entry name" value="Ank_4"/>
    <property type="match status" value="1"/>
</dbReference>
<reference evidence="4 5" key="1">
    <citation type="submission" date="2016-10" db="EMBL/GenBank/DDBJ databases">
        <authorList>
            <person name="Cai Z."/>
        </authorList>
    </citation>
    <scope>NUCLEOTIDE SEQUENCE [LARGE SCALE GENOMIC DNA]</scope>
</reference>
<name>A0A383VYT5_TETOB</name>
<dbReference type="AlphaFoldDB" id="A0A383VYT5"/>
<keyword evidence="1" id="KW-0677">Repeat</keyword>
<dbReference type="STRING" id="3088.A0A383VYT5"/>
<dbReference type="PROSITE" id="PS50297">
    <property type="entry name" value="ANK_REP_REGION"/>
    <property type="match status" value="2"/>
</dbReference>
<feature type="repeat" description="ANK" evidence="3">
    <location>
        <begin position="1"/>
        <end position="31"/>
    </location>
</feature>
<proteinExistence type="predicted"/>
<dbReference type="PROSITE" id="PS50088">
    <property type="entry name" value="ANK_REPEAT"/>
    <property type="match status" value="2"/>
</dbReference>
<feature type="repeat" description="ANK" evidence="3">
    <location>
        <begin position="32"/>
        <end position="52"/>
    </location>
</feature>
<dbReference type="Gene3D" id="1.25.40.20">
    <property type="entry name" value="Ankyrin repeat-containing domain"/>
    <property type="match status" value="1"/>
</dbReference>
<dbReference type="Proteomes" id="UP000256970">
    <property type="component" value="Unassembled WGS sequence"/>
</dbReference>
<evidence type="ECO:0000256" key="1">
    <source>
        <dbReference type="ARBA" id="ARBA00022737"/>
    </source>
</evidence>
<dbReference type="SUPFAM" id="SSF48403">
    <property type="entry name" value="Ankyrin repeat"/>
    <property type="match status" value="1"/>
</dbReference>
<dbReference type="PANTHER" id="PTHR24201">
    <property type="entry name" value="ANK_REP_REGION DOMAIN-CONTAINING PROTEIN"/>
    <property type="match status" value="1"/>
</dbReference>
<dbReference type="EMBL" id="FNXT01000967">
    <property type="protein sequence ID" value="SZX69992.1"/>
    <property type="molecule type" value="Genomic_DNA"/>
</dbReference>
<keyword evidence="5" id="KW-1185">Reference proteome</keyword>
<dbReference type="InterPro" id="IPR050776">
    <property type="entry name" value="Ank_Repeat/CDKN_Inhibitor"/>
</dbReference>
<gene>
    <name evidence="4" type="ORF">BQ4739_LOCUS10245</name>
</gene>
<evidence type="ECO:0000313" key="4">
    <source>
        <dbReference type="EMBL" id="SZX69992.1"/>
    </source>
</evidence>
<evidence type="ECO:0000256" key="2">
    <source>
        <dbReference type="ARBA" id="ARBA00023043"/>
    </source>
</evidence>
<evidence type="ECO:0000256" key="3">
    <source>
        <dbReference type="PROSITE-ProRule" id="PRU00023"/>
    </source>
</evidence>